<reference evidence="2" key="1">
    <citation type="submission" date="2009-02" db="EMBL/GenBank/DDBJ databases">
        <authorList>
            <person name="Fulton L."/>
            <person name="Clifton S."/>
            <person name="Fulton B."/>
            <person name="Xu J."/>
            <person name="Minx P."/>
            <person name="Pepin K.H."/>
            <person name="Johnson M."/>
            <person name="Bhonagiri V."/>
            <person name="Nash W.E."/>
            <person name="Mardis E.R."/>
            <person name="Wilson R.K."/>
        </authorList>
    </citation>
    <scope>NUCLEOTIDE SEQUENCE [LARGE SCALE GENOMIC DNA]</scope>
    <source>
        <strain evidence="2">DSM 15053</strain>
    </source>
</reference>
<protein>
    <recommendedName>
        <fullName evidence="1">Putative glutamine amidotransferase domain-containing protein</fullName>
    </recommendedName>
</protein>
<evidence type="ECO:0000313" key="3">
    <source>
        <dbReference type="Proteomes" id="UP000004893"/>
    </source>
</evidence>
<accession>C0C6Y7</accession>
<feature type="non-terminal residue" evidence="2">
    <location>
        <position position="1"/>
    </location>
</feature>
<comment type="caution">
    <text evidence="2">The sequence shown here is derived from an EMBL/GenBank/DDBJ whole genome shotgun (WGS) entry which is preliminary data.</text>
</comment>
<dbReference type="SUPFAM" id="SSF52317">
    <property type="entry name" value="Class I glutamine amidotransferase-like"/>
    <property type="match status" value="1"/>
</dbReference>
<dbReference type="InterPro" id="IPR029062">
    <property type="entry name" value="Class_I_gatase-like"/>
</dbReference>
<dbReference type="eggNOG" id="COG5426">
    <property type="taxonomic scope" value="Bacteria"/>
</dbReference>
<sequence>DPFIAFGSYGKGRSAVFTADCAPHWAPPEFCEWESYDQIWQGIVGWLTD</sequence>
<name>C0C6Y7_9FIRM</name>
<feature type="domain" description="Putative glutamine amidotransferase" evidence="1">
    <location>
        <begin position="2"/>
        <end position="48"/>
    </location>
</feature>
<dbReference type="HOGENOM" id="CLU_3128602_0_0_9"/>
<dbReference type="EMBL" id="ABYI02000117">
    <property type="protein sequence ID" value="EEG72060.1"/>
    <property type="molecule type" value="Genomic_DNA"/>
</dbReference>
<dbReference type="InterPro" id="IPR010768">
    <property type="entry name" value="GATase1-like"/>
</dbReference>
<keyword evidence="3" id="KW-1185">Reference proteome</keyword>
<proteinExistence type="predicted"/>
<dbReference type="AlphaFoldDB" id="C0C6Y7"/>
<dbReference type="Pfam" id="PF07090">
    <property type="entry name" value="GATase1_like"/>
    <property type="match status" value="1"/>
</dbReference>
<organism evidence="2 3">
    <name type="scientific">[Clostridium] hylemonae DSM 15053</name>
    <dbReference type="NCBI Taxonomy" id="553973"/>
    <lineage>
        <taxon>Bacteria</taxon>
        <taxon>Bacillati</taxon>
        <taxon>Bacillota</taxon>
        <taxon>Clostridia</taxon>
        <taxon>Lachnospirales</taxon>
        <taxon>Lachnospiraceae</taxon>
    </lineage>
</organism>
<gene>
    <name evidence="2" type="ORF">CLOHYLEM_07876</name>
</gene>
<reference evidence="2" key="2">
    <citation type="submission" date="2013-06" db="EMBL/GenBank/DDBJ databases">
        <title>Draft genome sequence of Clostridium hylemonae (DSM 15053).</title>
        <authorList>
            <person name="Sudarsanam P."/>
            <person name="Ley R."/>
            <person name="Guruge J."/>
            <person name="Turnbaugh P.J."/>
            <person name="Mahowald M."/>
            <person name="Liep D."/>
            <person name="Gordon J."/>
        </authorList>
    </citation>
    <scope>NUCLEOTIDE SEQUENCE</scope>
    <source>
        <strain evidence="2">DSM 15053</strain>
    </source>
</reference>
<dbReference type="Gene3D" id="3.40.50.880">
    <property type="match status" value="1"/>
</dbReference>
<evidence type="ECO:0000259" key="1">
    <source>
        <dbReference type="Pfam" id="PF07090"/>
    </source>
</evidence>
<dbReference type="RefSeq" id="WP_006445216.1">
    <property type="nucleotide sequence ID" value="NZ_GG657831.1"/>
</dbReference>
<dbReference type="Proteomes" id="UP000004893">
    <property type="component" value="Unassembled WGS sequence"/>
</dbReference>
<evidence type="ECO:0000313" key="2">
    <source>
        <dbReference type="EMBL" id="EEG72060.1"/>
    </source>
</evidence>